<organism evidence="1 2">
    <name type="scientific">candidate division WWE3 bacterium RIFOXYA2_FULL_46_9</name>
    <dbReference type="NCBI Taxonomy" id="1802636"/>
    <lineage>
        <taxon>Bacteria</taxon>
        <taxon>Katanobacteria</taxon>
    </lineage>
</organism>
<sequence length="109" mass="12611">MGYNTGRYRKKEEQMAKLHGKKVYSAPTRRQLPERPNYILVRFGNCIFTIFSTERDIVEDVIKGSPRTTGGKVEEYGEHFTAIFLGNREEDVITAFEQAGYTLEFEKLP</sequence>
<evidence type="ECO:0000313" key="1">
    <source>
        <dbReference type="EMBL" id="OGC63750.1"/>
    </source>
</evidence>
<accession>A0A1F4W307</accession>
<name>A0A1F4W307_UNCKA</name>
<comment type="caution">
    <text evidence="1">The sequence shown here is derived from an EMBL/GenBank/DDBJ whole genome shotgun (WGS) entry which is preliminary data.</text>
</comment>
<reference evidence="1 2" key="1">
    <citation type="journal article" date="2016" name="Nat. Commun.">
        <title>Thousands of microbial genomes shed light on interconnected biogeochemical processes in an aquifer system.</title>
        <authorList>
            <person name="Anantharaman K."/>
            <person name="Brown C.T."/>
            <person name="Hug L.A."/>
            <person name="Sharon I."/>
            <person name="Castelle C.J."/>
            <person name="Probst A.J."/>
            <person name="Thomas B.C."/>
            <person name="Singh A."/>
            <person name="Wilkins M.J."/>
            <person name="Karaoz U."/>
            <person name="Brodie E.L."/>
            <person name="Williams K.H."/>
            <person name="Hubbard S.S."/>
            <person name="Banfield J.F."/>
        </authorList>
    </citation>
    <scope>NUCLEOTIDE SEQUENCE [LARGE SCALE GENOMIC DNA]</scope>
</reference>
<evidence type="ECO:0000313" key="2">
    <source>
        <dbReference type="Proteomes" id="UP000176614"/>
    </source>
</evidence>
<proteinExistence type="predicted"/>
<gene>
    <name evidence="1" type="ORF">A2264_05250</name>
</gene>
<dbReference type="EMBL" id="MEVT01000004">
    <property type="protein sequence ID" value="OGC63750.1"/>
    <property type="molecule type" value="Genomic_DNA"/>
</dbReference>
<dbReference type="Proteomes" id="UP000176614">
    <property type="component" value="Unassembled WGS sequence"/>
</dbReference>
<dbReference type="AlphaFoldDB" id="A0A1F4W307"/>
<protein>
    <submittedName>
        <fullName evidence="1">Uncharacterized protein</fullName>
    </submittedName>
</protein>